<organism evidence="2 3">
    <name type="scientific">Mola mola</name>
    <name type="common">Ocean sunfish</name>
    <name type="synonym">Tetraodon mola</name>
    <dbReference type="NCBI Taxonomy" id="94237"/>
    <lineage>
        <taxon>Eukaryota</taxon>
        <taxon>Metazoa</taxon>
        <taxon>Chordata</taxon>
        <taxon>Craniata</taxon>
        <taxon>Vertebrata</taxon>
        <taxon>Euteleostomi</taxon>
        <taxon>Actinopterygii</taxon>
        <taxon>Neopterygii</taxon>
        <taxon>Teleostei</taxon>
        <taxon>Neoteleostei</taxon>
        <taxon>Acanthomorphata</taxon>
        <taxon>Eupercaria</taxon>
        <taxon>Tetraodontiformes</taxon>
        <taxon>Molidae</taxon>
        <taxon>Mola</taxon>
    </lineage>
</organism>
<dbReference type="InterPro" id="IPR032071">
    <property type="entry name" value="DUF4806"/>
</dbReference>
<sequence>MITCSVLAVQNIEEHKEIMTLELIYFLEMKCCQQCSGANLTDNAHAPEHAPVPQTTIFQVSIFICHHVGNRVMNRDLHLHPSPSPASAESAAQRTIISLLQEIREEQKRQWAVLRDLQAQLRGQSGHGDEDVESLDMDLPLMTLEQLDRTESLLEDAALQKRMVVSFLSQMGGATVDDAVRRLMQAVLSFAVGSELNWVGRGQKRSFRNTHLQGVLFRALKRTQVGKEATHHQYAVVVKKWLRFAPFRQGGSGRRCQTDTT</sequence>
<dbReference type="Proteomes" id="UP000261620">
    <property type="component" value="Unplaced"/>
</dbReference>
<dbReference type="AlphaFoldDB" id="A0A3Q4AY16"/>
<dbReference type="PANTHER" id="PTHR34153">
    <property type="entry name" value="SI:CH211-262H13.3-RELATED-RELATED"/>
    <property type="match status" value="1"/>
</dbReference>
<accession>A0A3Q4AY16</accession>
<feature type="domain" description="DUF4806" evidence="1">
    <location>
        <begin position="137"/>
        <end position="218"/>
    </location>
</feature>
<protein>
    <recommendedName>
        <fullName evidence="1">DUF4806 domain-containing protein</fullName>
    </recommendedName>
</protein>
<reference evidence="2" key="1">
    <citation type="submission" date="2025-08" db="UniProtKB">
        <authorList>
            <consortium name="Ensembl"/>
        </authorList>
    </citation>
    <scope>IDENTIFICATION</scope>
</reference>
<evidence type="ECO:0000313" key="3">
    <source>
        <dbReference type="Proteomes" id="UP000261620"/>
    </source>
</evidence>
<reference evidence="2" key="2">
    <citation type="submission" date="2025-09" db="UniProtKB">
        <authorList>
            <consortium name="Ensembl"/>
        </authorList>
    </citation>
    <scope>IDENTIFICATION</scope>
</reference>
<dbReference type="Ensembl" id="ENSMMOT00000009926.1">
    <property type="protein sequence ID" value="ENSMMOP00000009755.1"/>
    <property type="gene ID" value="ENSMMOG00000007558.1"/>
</dbReference>
<dbReference type="STRING" id="94237.ENSMMOP00000009755"/>
<name>A0A3Q4AY16_MOLML</name>
<evidence type="ECO:0000259" key="1">
    <source>
        <dbReference type="Pfam" id="PF16064"/>
    </source>
</evidence>
<evidence type="ECO:0000313" key="2">
    <source>
        <dbReference type="Ensembl" id="ENSMMOP00000009755.1"/>
    </source>
</evidence>
<proteinExistence type="predicted"/>
<dbReference type="PANTHER" id="PTHR34153:SF2">
    <property type="entry name" value="SI:CH211-262H13.3-RELATED"/>
    <property type="match status" value="1"/>
</dbReference>
<dbReference type="OMA" id="ATHHQYA"/>
<dbReference type="Pfam" id="PF16064">
    <property type="entry name" value="DUF4806"/>
    <property type="match status" value="1"/>
</dbReference>
<keyword evidence="3" id="KW-1185">Reference proteome</keyword>